<dbReference type="PANTHER" id="PTHR31672">
    <property type="entry name" value="BNACNNG10540D PROTEIN"/>
    <property type="match status" value="1"/>
</dbReference>
<dbReference type="NCBIfam" id="TIGR01640">
    <property type="entry name" value="F_box_assoc_1"/>
    <property type="match status" value="1"/>
</dbReference>
<evidence type="ECO:0000259" key="1">
    <source>
        <dbReference type="Pfam" id="PF08268"/>
    </source>
</evidence>
<evidence type="ECO:0000313" key="3">
    <source>
        <dbReference type="Proteomes" id="UP001237642"/>
    </source>
</evidence>
<dbReference type="Pfam" id="PF08268">
    <property type="entry name" value="FBA_3"/>
    <property type="match status" value="1"/>
</dbReference>
<dbReference type="PANTHER" id="PTHR31672:SF13">
    <property type="entry name" value="F-BOX PROTEIN CPR30-LIKE"/>
    <property type="match status" value="1"/>
</dbReference>
<dbReference type="PROSITE" id="PS51257">
    <property type="entry name" value="PROKAR_LIPOPROTEIN"/>
    <property type="match status" value="1"/>
</dbReference>
<organism evidence="2 3">
    <name type="scientific">Heracleum sosnowskyi</name>
    <dbReference type="NCBI Taxonomy" id="360622"/>
    <lineage>
        <taxon>Eukaryota</taxon>
        <taxon>Viridiplantae</taxon>
        <taxon>Streptophyta</taxon>
        <taxon>Embryophyta</taxon>
        <taxon>Tracheophyta</taxon>
        <taxon>Spermatophyta</taxon>
        <taxon>Magnoliopsida</taxon>
        <taxon>eudicotyledons</taxon>
        <taxon>Gunneridae</taxon>
        <taxon>Pentapetalae</taxon>
        <taxon>asterids</taxon>
        <taxon>campanulids</taxon>
        <taxon>Apiales</taxon>
        <taxon>Apiaceae</taxon>
        <taxon>Apioideae</taxon>
        <taxon>apioid superclade</taxon>
        <taxon>Tordylieae</taxon>
        <taxon>Tordyliinae</taxon>
        <taxon>Heracleum</taxon>
    </lineage>
</organism>
<comment type="caution">
    <text evidence="2">The sequence shown here is derived from an EMBL/GenBank/DDBJ whole genome shotgun (WGS) entry which is preliminary data.</text>
</comment>
<dbReference type="InterPro" id="IPR017451">
    <property type="entry name" value="F-box-assoc_interact_dom"/>
</dbReference>
<dbReference type="InterPro" id="IPR013187">
    <property type="entry name" value="F-box-assoc_dom_typ3"/>
</dbReference>
<feature type="domain" description="F-box associated beta-propeller type 3" evidence="1">
    <location>
        <begin position="24"/>
        <end position="202"/>
    </location>
</feature>
<evidence type="ECO:0000313" key="2">
    <source>
        <dbReference type="EMBL" id="KAK1358680.1"/>
    </source>
</evidence>
<dbReference type="AlphaFoldDB" id="A0AAD8M1R3"/>
<dbReference type="EMBL" id="JAUIZM010000010">
    <property type="protein sequence ID" value="KAK1358680.1"/>
    <property type="molecule type" value="Genomic_DNA"/>
</dbReference>
<name>A0AAD8M1R3_9APIA</name>
<keyword evidence="3" id="KW-1185">Reference proteome</keyword>
<proteinExistence type="predicted"/>
<reference evidence="2" key="2">
    <citation type="submission" date="2023-05" db="EMBL/GenBank/DDBJ databases">
        <authorList>
            <person name="Schelkunov M.I."/>
        </authorList>
    </citation>
    <scope>NUCLEOTIDE SEQUENCE</scope>
    <source>
        <strain evidence="2">Hsosn_3</strain>
        <tissue evidence="2">Leaf</tissue>
    </source>
</reference>
<gene>
    <name evidence="2" type="ORF">POM88_043154</name>
</gene>
<reference evidence="2" key="1">
    <citation type="submission" date="2023-02" db="EMBL/GenBank/DDBJ databases">
        <title>Genome of toxic invasive species Heracleum sosnowskyi carries increased number of genes despite the absence of recent whole-genome duplications.</title>
        <authorList>
            <person name="Schelkunov M."/>
            <person name="Shtratnikova V."/>
            <person name="Makarenko M."/>
            <person name="Klepikova A."/>
            <person name="Omelchenko D."/>
            <person name="Novikova G."/>
            <person name="Obukhova E."/>
            <person name="Bogdanov V."/>
            <person name="Penin A."/>
            <person name="Logacheva M."/>
        </authorList>
    </citation>
    <scope>NUCLEOTIDE SEQUENCE</scope>
    <source>
        <strain evidence="2">Hsosn_3</strain>
        <tissue evidence="2">Leaf</tissue>
    </source>
</reference>
<accession>A0AAD8M1R3</accession>
<dbReference type="Proteomes" id="UP001237642">
    <property type="component" value="Unassembled WGS sequence"/>
</dbReference>
<dbReference type="InterPro" id="IPR050796">
    <property type="entry name" value="SCF_F-box_component"/>
</dbReference>
<sequence>MMYKKLPPAIEYVQQCLLFCGCDVVFGFDSLSGDFKVLKIAYERISAELVKLLVVQLYSFNSDLWKEIEVDIELPSLLFYSACPILISGPVIDGILFLDAVNTIIAFHLHDELFGLIPYPSFMHTRKSDVLDYEGSVAVVLETVVEGSLDKKEVGLWTVDSVSDEIFWKKILTFDAGLEAIEWVFVYCGAHKFVGNTRSGTVLYDYKKKETKHIKLPSKTFPVKVLKHTQSF</sequence>
<protein>
    <recommendedName>
        <fullName evidence="1">F-box associated beta-propeller type 3 domain-containing protein</fullName>
    </recommendedName>
</protein>